<dbReference type="RefSeq" id="WP_184123984.1">
    <property type="nucleotide sequence ID" value="NZ_JACHBW010000027.1"/>
</dbReference>
<feature type="transmembrane region" description="Helical" evidence="1">
    <location>
        <begin position="12"/>
        <end position="34"/>
    </location>
</feature>
<keyword evidence="3" id="KW-1185">Reference proteome</keyword>
<sequence>MAHLTEREGWLLVIAPLSSAIVWGGGVTAGNLGWLSGWATNAPVGATFTMTFCTSVLYLLSLPALLRLVTHWRSNGKKVGFRLVLSGLAVGGVWGGVLKGIGPAYLIAGPICGLVIGLFLAAALCVRKRHMGPPLKAGEPTNCD</sequence>
<evidence type="ECO:0000256" key="1">
    <source>
        <dbReference type="SAM" id="Phobius"/>
    </source>
</evidence>
<name>A0A7W9U3X3_9BURK</name>
<accession>A0A7W9U3X3</accession>
<dbReference type="AlphaFoldDB" id="A0A7W9U3X3"/>
<keyword evidence="1" id="KW-1133">Transmembrane helix</keyword>
<reference evidence="2 3" key="1">
    <citation type="submission" date="2020-08" db="EMBL/GenBank/DDBJ databases">
        <title>Above-ground endophytic microbial communities from plants in different locations in the United States.</title>
        <authorList>
            <person name="Frank C."/>
        </authorList>
    </citation>
    <scope>NUCLEOTIDE SEQUENCE [LARGE SCALE GENOMIC DNA]</scope>
    <source>
        <strain evidence="2 3">WP4_2_2</strain>
    </source>
</reference>
<evidence type="ECO:0000313" key="2">
    <source>
        <dbReference type="EMBL" id="MBB6106523.1"/>
    </source>
</evidence>
<dbReference type="Proteomes" id="UP000571554">
    <property type="component" value="Unassembled WGS sequence"/>
</dbReference>
<protein>
    <submittedName>
        <fullName evidence="2">Uncharacterized protein</fullName>
    </submittedName>
</protein>
<feature type="transmembrane region" description="Helical" evidence="1">
    <location>
        <begin position="104"/>
        <end position="126"/>
    </location>
</feature>
<feature type="transmembrane region" description="Helical" evidence="1">
    <location>
        <begin position="46"/>
        <end position="69"/>
    </location>
</feature>
<dbReference type="EMBL" id="JACHBW010000027">
    <property type="protein sequence ID" value="MBB6106523.1"/>
    <property type="molecule type" value="Genomic_DNA"/>
</dbReference>
<evidence type="ECO:0000313" key="3">
    <source>
        <dbReference type="Proteomes" id="UP000571554"/>
    </source>
</evidence>
<organism evidence="2 3">
    <name type="scientific">Paraburkholderia bannensis</name>
    <dbReference type="NCBI Taxonomy" id="765414"/>
    <lineage>
        <taxon>Bacteria</taxon>
        <taxon>Pseudomonadati</taxon>
        <taxon>Pseudomonadota</taxon>
        <taxon>Betaproteobacteria</taxon>
        <taxon>Burkholderiales</taxon>
        <taxon>Burkholderiaceae</taxon>
        <taxon>Paraburkholderia</taxon>
    </lineage>
</organism>
<feature type="transmembrane region" description="Helical" evidence="1">
    <location>
        <begin position="81"/>
        <end position="98"/>
    </location>
</feature>
<keyword evidence="1" id="KW-0812">Transmembrane</keyword>
<proteinExistence type="predicted"/>
<keyword evidence="1" id="KW-0472">Membrane</keyword>
<comment type="caution">
    <text evidence="2">The sequence shown here is derived from an EMBL/GenBank/DDBJ whole genome shotgun (WGS) entry which is preliminary data.</text>
</comment>
<gene>
    <name evidence="2" type="ORF">F4827_006398</name>
</gene>